<gene>
    <name evidence="1" type="ORF">HMPREF0665_02437</name>
</gene>
<protein>
    <submittedName>
        <fullName evidence="1">Uncharacterized protein</fullName>
    </submittedName>
</protein>
<dbReference type="AlphaFoldDB" id="D7NFT7"/>
<evidence type="ECO:0000313" key="1">
    <source>
        <dbReference type="EMBL" id="EFI47573.1"/>
    </source>
</evidence>
<dbReference type="Proteomes" id="UP000003805">
    <property type="component" value="Unassembled WGS sequence"/>
</dbReference>
<sequence>MYIISYLKMQNGTCPLLHDGSESVEFESLERAYEFYTDECRLTEFCNKGTGEHTSLMLYEDDGIHPSIVQEIDFYV</sequence>
<dbReference type="EMBL" id="GL349574">
    <property type="protein sequence ID" value="EFI47573.1"/>
    <property type="molecule type" value="Genomic_DNA"/>
</dbReference>
<keyword evidence="2" id="KW-1185">Reference proteome</keyword>
<dbReference type="HOGENOM" id="CLU_2651449_0_0_10"/>
<organism evidence="1 2">
    <name type="scientific">Segatella oris C735</name>
    <dbReference type="NCBI Taxonomy" id="563008"/>
    <lineage>
        <taxon>Bacteria</taxon>
        <taxon>Pseudomonadati</taxon>
        <taxon>Bacteroidota</taxon>
        <taxon>Bacteroidia</taxon>
        <taxon>Bacteroidales</taxon>
        <taxon>Prevotellaceae</taxon>
        <taxon>Segatella</taxon>
    </lineage>
</organism>
<proteinExistence type="predicted"/>
<evidence type="ECO:0000313" key="2">
    <source>
        <dbReference type="Proteomes" id="UP000003805"/>
    </source>
</evidence>
<reference evidence="1 2" key="1">
    <citation type="submission" date="2010-02" db="EMBL/GenBank/DDBJ databases">
        <title>The Genome Sequence of Prevotella oris strain C735.</title>
        <authorList>
            <consortium name="The Broad Institute Genome Sequencing Platform"/>
            <person name="Ward D."/>
            <person name="Feldgarden M."/>
            <person name="Earl A."/>
            <person name="Young S.K."/>
            <person name="Zeng Q."/>
            <person name="Koehrsen M."/>
            <person name="Alvarado L."/>
            <person name="Berlin A."/>
            <person name="Bochicchio J."/>
            <person name="Borenstein D."/>
            <person name="Chapman S.B."/>
            <person name="Chen Z."/>
            <person name="Engels R."/>
            <person name="Freedman E."/>
            <person name="Gellesch M."/>
            <person name="Goldberg J."/>
            <person name="Griggs A."/>
            <person name="Gujja S."/>
            <person name="Heilman E."/>
            <person name="Heiman D."/>
            <person name="Hepburn T."/>
            <person name="Howarth C."/>
            <person name="Jen D."/>
            <person name="Larson L."/>
            <person name="Mehta T."/>
            <person name="Park D."/>
            <person name="Pearson M."/>
            <person name="Roberts A."/>
            <person name="Saif S."/>
            <person name="Shea T."/>
            <person name="Shenoy N."/>
            <person name="Sisk P."/>
            <person name="Stolte C."/>
            <person name="Sykes S."/>
            <person name="Thomson T."/>
            <person name="Walk T."/>
            <person name="White J."/>
            <person name="Yandava C."/>
            <person name="Sibley C.D."/>
            <person name="Field T.R."/>
            <person name="Grinwis M."/>
            <person name="Eshaghurshan C.S."/>
            <person name="Surette M.G."/>
            <person name="Haas B."/>
            <person name="Nusbaum C."/>
            <person name="Birren B."/>
        </authorList>
    </citation>
    <scope>NUCLEOTIDE SEQUENCE [LARGE SCALE GENOMIC DNA]</scope>
    <source>
        <strain evidence="1 2">C735</strain>
    </source>
</reference>
<name>D7NFT7_9BACT</name>
<accession>D7NFT7</accession>